<dbReference type="PANTHER" id="PTHR24291">
    <property type="entry name" value="CYTOCHROME P450 FAMILY 4"/>
    <property type="match status" value="1"/>
</dbReference>
<dbReference type="PROSITE" id="PS00086">
    <property type="entry name" value="CYTOCHROME_P450"/>
    <property type="match status" value="1"/>
</dbReference>
<dbReference type="PRINTS" id="PR00385">
    <property type="entry name" value="P450"/>
</dbReference>
<evidence type="ECO:0000256" key="6">
    <source>
        <dbReference type="ARBA" id="ARBA00022617"/>
    </source>
</evidence>
<evidence type="ECO:0000256" key="14">
    <source>
        <dbReference type="PIRSR" id="PIRSR602401-1"/>
    </source>
</evidence>
<name>A0ABD2NDL5_9CUCU</name>
<dbReference type="InterPro" id="IPR017972">
    <property type="entry name" value="Cyt_P450_CS"/>
</dbReference>
<comment type="subcellular location">
    <subcellularLocation>
        <location evidence="4">Endoplasmic reticulum membrane</location>
        <topology evidence="4">Peripheral membrane protein</topology>
    </subcellularLocation>
    <subcellularLocation>
        <location evidence="3">Microsome membrane</location>
        <topology evidence="3">Peripheral membrane protein</topology>
    </subcellularLocation>
</comment>
<dbReference type="InterPro" id="IPR036396">
    <property type="entry name" value="Cyt_P450_sf"/>
</dbReference>
<dbReference type="Gene3D" id="3.15.10.30">
    <property type="entry name" value="Haemolymph juvenile hormone binding protein"/>
    <property type="match status" value="1"/>
</dbReference>
<keyword evidence="9" id="KW-0492">Microsome</keyword>
<gene>
    <name evidence="16" type="ORF">HHI36_012083</name>
</gene>
<dbReference type="InterPro" id="IPR038606">
    <property type="entry name" value="To_sf"/>
</dbReference>
<evidence type="ECO:0000256" key="7">
    <source>
        <dbReference type="ARBA" id="ARBA00022723"/>
    </source>
</evidence>
<dbReference type="SMART" id="SM00700">
    <property type="entry name" value="JHBP"/>
    <property type="match status" value="1"/>
</dbReference>
<dbReference type="Pfam" id="PF00067">
    <property type="entry name" value="p450"/>
    <property type="match status" value="1"/>
</dbReference>
<accession>A0ABD2NDL5</accession>
<dbReference type="InterPro" id="IPR001128">
    <property type="entry name" value="Cyt_P450"/>
</dbReference>
<reference evidence="16 17" key="1">
    <citation type="journal article" date="2021" name="BMC Biol.">
        <title>Horizontally acquired antibacterial genes associated with adaptive radiation of ladybird beetles.</title>
        <authorList>
            <person name="Li H.S."/>
            <person name="Tang X.F."/>
            <person name="Huang Y.H."/>
            <person name="Xu Z.Y."/>
            <person name="Chen M.L."/>
            <person name="Du X.Y."/>
            <person name="Qiu B.Y."/>
            <person name="Chen P.T."/>
            <person name="Zhang W."/>
            <person name="Slipinski A."/>
            <person name="Escalona H.E."/>
            <person name="Waterhouse R.M."/>
            <person name="Zwick A."/>
            <person name="Pang H."/>
        </authorList>
    </citation>
    <scope>NUCLEOTIDE SEQUENCE [LARGE SCALE GENOMIC DNA]</scope>
    <source>
        <strain evidence="16">SYSU2018</strain>
    </source>
</reference>
<evidence type="ECO:0000256" key="12">
    <source>
        <dbReference type="ARBA" id="ARBA00023033"/>
    </source>
</evidence>
<dbReference type="InterPro" id="IPR050196">
    <property type="entry name" value="Cytochrome_P450_Monoox"/>
</dbReference>
<dbReference type="PANTHER" id="PTHR24291:SF189">
    <property type="entry name" value="CYTOCHROME P450 4C3-RELATED"/>
    <property type="match status" value="1"/>
</dbReference>
<dbReference type="InterPro" id="IPR010562">
    <property type="entry name" value="Haemolymph_juvenile_hormone-bd"/>
</dbReference>
<keyword evidence="8" id="KW-0256">Endoplasmic reticulum</keyword>
<comment type="function">
    <text evidence="2">May be involved in the metabolism of insect hormones and in the breakdown of synthetic insecticides.</text>
</comment>
<evidence type="ECO:0000256" key="15">
    <source>
        <dbReference type="RuleBase" id="RU000461"/>
    </source>
</evidence>
<keyword evidence="6 14" id="KW-0349">Heme</keyword>
<proteinExistence type="inferred from homology"/>
<keyword evidence="12 15" id="KW-0503">Monooxygenase</keyword>
<dbReference type="GO" id="GO:0046872">
    <property type="term" value="F:metal ion binding"/>
    <property type="evidence" value="ECO:0007669"/>
    <property type="project" value="UniProtKB-KW"/>
</dbReference>
<evidence type="ECO:0000313" key="16">
    <source>
        <dbReference type="EMBL" id="KAL3276713.1"/>
    </source>
</evidence>
<evidence type="ECO:0000256" key="13">
    <source>
        <dbReference type="ARBA" id="ARBA00023136"/>
    </source>
</evidence>
<dbReference type="Proteomes" id="UP001516400">
    <property type="component" value="Unassembled WGS sequence"/>
</dbReference>
<evidence type="ECO:0000256" key="11">
    <source>
        <dbReference type="ARBA" id="ARBA00023004"/>
    </source>
</evidence>
<sequence length="560" mass="64839">MVYHSRILVENLGSEVDKPAFNVKKYIQRSVCDLINETIIGVKTDANSGSLDYYLQTINRMYIVVHARIAKFWLQIEWIFKLTNYYKEQEEGKKVIHGFMRDAYHEVDKLYKYDKESSSSILAEMLKIREVIPDFAGEWGFIYHLTTFYSASEDTIAVISSFCLVVFGLFPNIQKKAYEEINSHLAIGKVIEENDINKMEYLEMCIKDVLRLFPAAPFIIRTAAKDFQLDELLIPKGCSIILAIHNIHRDSDYWNTPDTFNPDHFKPEEVAKRPKHAYLPFSAGTRSCLGKIYAMQGLKVILATILREFSLRQTEKIEKATTDVINGGIGLYHRTVDKIVFTFRRIEDRIKQCLLELKKRIIRGIPELKIPIMDPFRINKFKFGIKLKSESVEAGVKNVTVRGISRFILNDIKCSFPRPWMVRVNLNIILPSITAAGIYRMNALIGDTLQLNGTGKFWARVHHIELNTSTLLQFRRFRPRISDLGVNVRIRKLQNNFEGLNKDKETNELFNRLISETAPEAVNILWKELRRPTEKFIINFVNSALGNASIARLVRRLFLF</sequence>
<evidence type="ECO:0000256" key="1">
    <source>
        <dbReference type="ARBA" id="ARBA00001971"/>
    </source>
</evidence>
<keyword evidence="17" id="KW-1185">Reference proteome</keyword>
<keyword evidence="13" id="KW-0472">Membrane</keyword>
<dbReference type="EMBL" id="JABFTP020000103">
    <property type="protein sequence ID" value="KAL3276713.1"/>
    <property type="molecule type" value="Genomic_DNA"/>
</dbReference>
<evidence type="ECO:0000256" key="5">
    <source>
        <dbReference type="ARBA" id="ARBA00010617"/>
    </source>
</evidence>
<evidence type="ECO:0000256" key="10">
    <source>
        <dbReference type="ARBA" id="ARBA00023002"/>
    </source>
</evidence>
<dbReference type="PRINTS" id="PR00463">
    <property type="entry name" value="EP450I"/>
</dbReference>
<evidence type="ECO:0000256" key="9">
    <source>
        <dbReference type="ARBA" id="ARBA00022848"/>
    </source>
</evidence>
<dbReference type="GO" id="GO:0005789">
    <property type="term" value="C:endoplasmic reticulum membrane"/>
    <property type="evidence" value="ECO:0007669"/>
    <property type="project" value="UniProtKB-SubCell"/>
</dbReference>
<evidence type="ECO:0008006" key="18">
    <source>
        <dbReference type="Google" id="ProtNLM"/>
    </source>
</evidence>
<dbReference type="AlphaFoldDB" id="A0ABD2NDL5"/>
<organism evidence="16 17">
    <name type="scientific">Cryptolaemus montrouzieri</name>
    <dbReference type="NCBI Taxonomy" id="559131"/>
    <lineage>
        <taxon>Eukaryota</taxon>
        <taxon>Metazoa</taxon>
        <taxon>Ecdysozoa</taxon>
        <taxon>Arthropoda</taxon>
        <taxon>Hexapoda</taxon>
        <taxon>Insecta</taxon>
        <taxon>Pterygota</taxon>
        <taxon>Neoptera</taxon>
        <taxon>Endopterygota</taxon>
        <taxon>Coleoptera</taxon>
        <taxon>Polyphaga</taxon>
        <taxon>Cucujiformia</taxon>
        <taxon>Coccinelloidea</taxon>
        <taxon>Coccinellidae</taxon>
        <taxon>Scymninae</taxon>
        <taxon>Scymnini</taxon>
        <taxon>Cryptolaemus</taxon>
    </lineage>
</organism>
<keyword evidence="7 14" id="KW-0479">Metal-binding</keyword>
<evidence type="ECO:0000313" key="17">
    <source>
        <dbReference type="Proteomes" id="UP001516400"/>
    </source>
</evidence>
<evidence type="ECO:0000256" key="2">
    <source>
        <dbReference type="ARBA" id="ARBA00003690"/>
    </source>
</evidence>
<keyword evidence="10 15" id="KW-0560">Oxidoreductase</keyword>
<dbReference type="Pfam" id="PF06585">
    <property type="entry name" value="JHBP"/>
    <property type="match status" value="1"/>
</dbReference>
<dbReference type="InterPro" id="IPR002401">
    <property type="entry name" value="Cyt_P450_E_grp-I"/>
</dbReference>
<dbReference type="Gene3D" id="1.10.630.10">
    <property type="entry name" value="Cytochrome P450"/>
    <property type="match status" value="1"/>
</dbReference>
<comment type="similarity">
    <text evidence="5 15">Belongs to the cytochrome P450 family.</text>
</comment>
<dbReference type="SUPFAM" id="SSF48264">
    <property type="entry name" value="Cytochrome P450"/>
    <property type="match status" value="1"/>
</dbReference>
<dbReference type="GO" id="GO:0004497">
    <property type="term" value="F:monooxygenase activity"/>
    <property type="evidence" value="ECO:0007669"/>
    <property type="project" value="UniProtKB-KW"/>
</dbReference>
<evidence type="ECO:0000256" key="3">
    <source>
        <dbReference type="ARBA" id="ARBA00004174"/>
    </source>
</evidence>
<feature type="binding site" description="axial binding residue" evidence="14">
    <location>
        <position position="288"/>
    </location>
    <ligand>
        <name>heme</name>
        <dbReference type="ChEBI" id="CHEBI:30413"/>
    </ligand>
    <ligandPart>
        <name>Fe</name>
        <dbReference type="ChEBI" id="CHEBI:18248"/>
    </ligandPart>
</feature>
<comment type="caution">
    <text evidence="16">The sequence shown here is derived from an EMBL/GenBank/DDBJ whole genome shotgun (WGS) entry which is preliminary data.</text>
</comment>
<comment type="cofactor">
    <cofactor evidence="1 14">
        <name>heme</name>
        <dbReference type="ChEBI" id="CHEBI:30413"/>
    </cofactor>
</comment>
<evidence type="ECO:0000256" key="8">
    <source>
        <dbReference type="ARBA" id="ARBA00022824"/>
    </source>
</evidence>
<keyword evidence="11 14" id="KW-0408">Iron</keyword>
<evidence type="ECO:0000256" key="4">
    <source>
        <dbReference type="ARBA" id="ARBA00004406"/>
    </source>
</evidence>
<protein>
    <recommendedName>
        <fullName evidence="18">Cytochrome P450</fullName>
    </recommendedName>
</protein>